<keyword evidence="2" id="KW-1185">Reference proteome</keyword>
<name>A0A0E0CMN5_9ORYZ</name>
<dbReference type="HOGENOM" id="CLU_2214145_0_0_1"/>
<dbReference type="EnsemblPlants" id="OMERI02G21910.2">
    <property type="protein sequence ID" value="OMERI02G21910.2"/>
    <property type="gene ID" value="OMERI02G21910"/>
</dbReference>
<dbReference type="AlphaFoldDB" id="A0A0E0CMN5"/>
<evidence type="ECO:0000313" key="2">
    <source>
        <dbReference type="Proteomes" id="UP000008021"/>
    </source>
</evidence>
<dbReference type="Proteomes" id="UP000008021">
    <property type="component" value="Chromosome 2"/>
</dbReference>
<reference evidence="1" key="2">
    <citation type="submission" date="2018-05" db="EMBL/GenBank/DDBJ databases">
        <title>OmerRS3 (Oryza meridionalis Reference Sequence Version 3).</title>
        <authorList>
            <person name="Zhang J."/>
            <person name="Kudrna D."/>
            <person name="Lee S."/>
            <person name="Talag J."/>
            <person name="Welchert J."/>
            <person name="Wing R.A."/>
        </authorList>
    </citation>
    <scope>NUCLEOTIDE SEQUENCE [LARGE SCALE GENOMIC DNA]</scope>
    <source>
        <strain evidence="1">cv. OR44</strain>
    </source>
</reference>
<reference evidence="1" key="1">
    <citation type="submission" date="2015-04" db="UniProtKB">
        <authorList>
            <consortium name="EnsemblPlants"/>
        </authorList>
    </citation>
    <scope>IDENTIFICATION</scope>
</reference>
<protein>
    <submittedName>
        <fullName evidence="1">Uncharacterized protein</fullName>
    </submittedName>
</protein>
<sequence>MAPVQRIRTDLRARLLPRLLRLFVPHYRRRGINSWTWYTVQEQGISQSPRNCKCTESDSCRKETISCFVARQRRWSSAESARLLAWKHGKGSSFDSGNNAVTAASPR</sequence>
<accession>A0A0E0CMN5</accession>
<evidence type="ECO:0000313" key="1">
    <source>
        <dbReference type="EnsemblPlants" id="OMERI02G21910.2"/>
    </source>
</evidence>
<proteinExistence type="predicted"/>
<organism evidence="1">
    <name type="scientific">Oryza meridionalis</name>
    <dbReference type="NCBI Taxonomy" id="40149"/>
    <lineage>
        <taxon>Eukaryota</taxon>
        <taxon>Viridiplantae</taxon>
        <taxon>Streptophyta</taxon>
        <taxon>Embryophyta</taxon>
        <taxon>Tracheophyta</taxon>
        <taxon>Spermatophyta</taxon>
        <taxon>Magnoliopsida</taxon>
        <taxon>Liliopsida</taxon>
        <taxon>Poales</taxon>
        <taxon>Poaceae</taxon>
        <taxon>BOP clade</taxon>
        <taxon>Oryzoideae</taxon>
        <taxon>Oryzeae</taxon>
        <taxon>Oryzinae</taxon>
        <taxon>Oryza</taxon>
    </lineage>
</organism>
<dbReference type="Gramene" id="OMERI02G21910.2">
    <property type="protein sequence ID" value="OMERI02G21910.2"/>
    <property type="gene ID" value="OMERI02G21910"/>
</dbReference>